<dbReference type="EMBL" id="JAVHNQ010000005">
    <property type="protein sequence ID" value="KAK6347071.1"/>
    <property type="molecule type" value="Genomic_DNA"/>
</dbReference>
<evidence type="ECO:0000256" key="6">
    <source>
        <dbReference type="ARBA" id="ARBA00022741"/>
    </source>
</evidence>
<dbReference type="Proteomes" id="UP001375240">
    <property type="component" value="Unassembled WGS sequence"/>
</dbReference>
<dbReference type="PROSITE" id="PS00860">
    <property type="entry name" value="GTP_CYCLOHYDROL_1_2"/>
    <property type="match status" value="1"/>
</dbReference>
<evidence type="ECO:0000256" key="7">
    <source>
        <dbReference type="ARBA" id="ARBA00022801"/>
    </source>
</evidence>
<dbReference type="GO" id="GO:0006729">
    <property type="term" value="P:tetrahydrobiopterin biosynthetic process"/>
    <property type="evidence" value="ECO:0007669"/>
    <property type="project" value="TreeGrafter"/>
</dbReference>
<name>A0AAV9URF6_9PEZI</name>
<dbReference type="SUPFAM" id="SSF55620">
    <property type="entry name" value="Tetrahydrobiopterin biosynthesis enzymes-like"/>
    <property type="match status" value="1"/>
</dbReference>
<dbReference type="InterPro" id="IPR018234">
    <property type="entry name" value="GTP_CycHdrlase_I_CS"/>
</dbReference>
<dbReference type="AlphaFoldDB" id="A0AAV9URF6"/>
<gene>
    <name evidence="14" type="primary">GCH1_2</name>
    <name evidence="14" type="ORF">TWF696_007151</name>
</gene>
<evidence type="ECO:0000256" key="4">
    <source>
        <dbReference type="ARBA" id="ARBA00017272"/>
    </source>
</evidence>
<dbReference type="GO" id="GO:0046654">
    <property type="term" value="P:tetrahydrofolate biosynthetic process"/>
    <property type="evidence" value="ECO:0007669"/>
    <property type="project" value="InterPro"/>
</dbReference>
<evidence type="ECO:0000256" key="11">
    <source>
        <dbReference type="ARBA" id="ARBA00055676"/>
    </source>
</evidence>
<feature type="region of interest" description="Disordered" evidence="12">
    <location>
        <begin position="15"/>
        <end position="45"/>
    </location>
</feature>
<dbReference type="FunFam" id="3.30.1130.10:FF:000012">
    <property type="entry name" value="GTP cyclohydrolase 1"/>
    <property type="match status" value="1"/>
</dbReference>
<comment type="pathway">
    <text evidence="1">Cofactor biosynthesis; 7,8-dihydroneopterin triphosphate biosynthesis; 7,8-dihydroneopterin triphosphate from GTP: step 1/1.</text>
</comment>
<dbReference type="InterPro" id="IPR020602">
    <property type="entry name" value="GTP_CycHdrlase_I_dom"/>
</dbReference>
<dbReference type="InterPro" id="IPR043134">
    <property type="entry name" value="GTP-CH-I_N"/>
</dbReference>
<dbReference type="FunFam" id="1.10.286.10:FF:000003">
    <property type="entry name" value="GTP cyclohydrolase 1"/>
    <property type="match status" value="1"/>
</dbReference>
<evidence type="ECO:0000313" key="14">
    <source>
        <dbReference type="EMBL" id="KAK6347071.1"/>
    </source>
</evidence>
<evidence type="ECO:0000256" key="12">
    <source>
        <dbReference type="SAM" id="MobiDB-lite"/>
    </source>
</evidence>
<dbReference type="Gene3D" id="3.30.1130.10">
    <property type="match status" value="1"/>
</dbReference>
<keyword evidence="8" id="KW-0289">Folate biosynthesis</keyword>
<dbReference type="GO" id="GO:0003934">
    <property type="term" value="F:GTP cyclohydrolase I activity"/>
    <property type="evidence" value="ECO:0007669"/>
    <property type="project" value="UniProtKB-EC"/>
</dbReference>
<dbReference type="GO" id="GO:0005737">
    <property type="term" value="C:cytoplasm"/>
    <property type="evidence" value="ECO:0007669"/>
    <property type="project" value="TreeGrafter"/>
</dbReference>
<feature type="domain" description="GTP cyclohydrolase I" evidence="13">
    <location>
        <begin position="157"/>
        <end position="332"/>
    </location>
</feature>
<dbReference type="NCBIfam" id="NF006825">
    <property type="entry name" value="PRK09347.1-2"/>
    <property type="match status" value="1"/>
</dbReference>
<evidence type="ECO:0000256" key="1">
    <source>
        <dbReference type="ARBA" id="ARBA00005080"/>
    </source>
</evidence>
<keyword evidence="9" id="KW-0342">GTP-binding</keyword>
<feature type="compositionally biased region" description="Low complexity" evidence="12">
    <location>
        <begin position="25"/>
        <end position="34"/>
    </location>
</feature>
<keyword evidence="6" id="KW-0547">Nucleotide-binding</keyword>
<dbReference type="PANTHER" id="PTHR11109">
    <property type="entry name" value="GTP CYCLOHYDROLASE I"/>
    <property type="match status" value="1"/>
</dbReference>
<dbReference type="GO" id="GO:0005525">
    <property type="term" value="F:GTP binding"/>
    <property type="evidence" value="ECO:0007669"/>
    <property type="project" value="UniProtKB-KW"/>
</dbReference>
<evidence type="ECO:0000256" key="8">
    <source>
        <dbReference type="ARBA" id="ARBA00022909"/>
    </source>
</evidence>
<dbReference type="GO" id="GO:0008270">
    <property type="term" value="F:zinc ion binding"/>
    <property type="evidence" value="ECO:0007669"/>
    <property type="project" value="TreeGrafter"/>
</dbReference>
<dbReference type="NCBIfam" id="NF006826">
    <property type="entry name" value="PRK09347.1-3"/>
    <property type="match status" value="1"/>
</dbReference>
<evidence type="ECO:0000259" key="13">
    <source>
        <dbReference type="Pfam" id="PF01227"/>
    </source>
</evidence>
<protein>
    <recommendedName>
        <fullName evidence="4">GTP cyclohydrolase 1</fullName>
        <ecNumber evidence="3">3.5.4.16</ecNumber>
    </recommendedName>
    <alternativeName>
        <fullName evidence="10">GTP cyclohydrolase I</fullName>
    </alternativeName>
</protein>
<dbReference type="HAMAP" id="MF_00223">
    <property type="entry name" value="FolE"/>
    <property type="match status" value="1"/>
</dbReference>
<sequence>MTHNELEVATLSQALQQEPEHQHQQHQSNGQQIPPALPPPPHHLEINPLFRSIAASTSAYPHLHPRPLLDPPTDYKAIPATAQQQQSPARFQLTNGTASSALNAYGAHTPAVSRPASPFSLATPVDYDGLSWPSIGTRARLDETEEEKAARIQKMTGAVKTLLECIGEDPSREGLLATPERYAKAMLFFTKGYEENLRDVVNNAVFTEDHDELVIVKDIDIFSLCEHHLVPFTGKMHIGYIPKNQVIGISKLARIAEMFSRRLQVQERLTKQVALAISEILKPQGVAVVMESTHMCMVMRGVQKSGAVTTTSCMLGRMRQSAKTREEFLNLIKR</sequence>
<comment type="caution">
    <text evidence="14">The sequence shown here is derived from an EMBL/GenBank/DDBJ whole genome shotgun (WGS) entry which is preliminary data.</text>
</comment>
<evidence type="ECO:0000256" key="9">
    <source>
        <dbReference type="ARBA" id="ARBA00023134"/>
    </source>
</evidence>
<evidence type="ECO:0000313" key="15">
    <source>
        <dbReference type="Proteomes" id="UP001375240"/>
    </source>
</evidence>
<dbReference type="EC" id="3.5.4.16" evidence="3"/>
<reference evidence="14 15" key="1">
    <citation type="submission" date="2019-10" db="EMBL/GenBank/DDBJ databases">
        <authorList>
            <person name="Palmer J.M."/>
        </authorList>
    </citation>
    <scope>NUCLEOTIDE SEQUENCE [LARGE SCALE GENOMIC DNA]</scope>
    <source>
        <strain evidence="14 15">TWF696</strain>
    </source>
</reference>
<comment type="function">
    <text evidence="11">GTP cyclohydrolase 1 is the first enzyme in the biosynthetic pathway leading to folic acid.</text>
</comment>
<keyword evidence="5" id="KW-0021">Allosteric enzyme</keyword>
<proteinExistence type="inferred from homology"/>
<dbReference type="PROSITE" id="PS00859">
    <property type="entry name" value="GTP_CYCLOHYDROL_1_1"/>
    <property type="match status" value="1"/>
</dbReference>
<dbReference type="PANTHER" id="PTHR11109:SF7">
    <property type="entry name" value="GTP CYCLOHYDROLASE 1"/>
    <property type="match status" value="1"/>
</dbReference>
<dbReference type="GO" id="GO:0046656">
    <property type="term" value="P:folic acid biosynthetic process"/>
    <property type="evidence" value="ECO:0007669"/>
    <property type="project" value="UniProtKB-KW"/>
</dbReference>
<evidence type="ECO:0000256" key="5">
    <source>
        <dbReference type="ARBA" id="ARBA00022533"/>
    </source>
</evidence>
<dbReference type="InterPro" id="IPR043133">
    <property type="entry name" value="GTP-CH-I_C/QueF"/>
</dbReference>
<dbReference type="Pfam" id="PF01227">
    <property type="entry name" value="GTP_cyclohydroI"/>
    <property type="match status" value="1"/>
</dbReference>
<dbReference type="InterPro" id="IPR001474">
    <property type="entry name" value="GTP_CycHdrlase_I"/>
</dbReference>
<dbReference type="Gene3D" id="1.10.286.10">
    <property type="match status" value="1"/>
</dbReference>
<organism evidence="14 15">
    <name type="scientific">Orbilia brochopaga</name>
    <dbReference type="NCBI Taxonomy" id="3140254"/>
    <lineage>
        <taxon>Eukaryota</taxon>
        <taxon>Fungi</taxon>
        <taxon>Dikarya</taxon>
        <taxon>Ascomycota</taxon>
        <taxon>Pezizomycotina</taxon>
        <taxon>Orbiliomycetes</taxon>
        <taxon>Orbiliales</taxon>
        <taxon>Orbiliaceae</taxon>
        <taxon>Orbilia</taxon>
    </lineage>
</organism>
<evidence type="ECO:0000256" key="2">
    <source>
        <dbReference type="ARBA" id="ARBA00008085"/>
    </source>
</evidence>
<dbReference type="CDD" id="cd00642">
    <property type="entry name" value="GTP_cyclohydro1"/>
    <property type="match status" value="1"/>
</dbReference>
<accession>A0AAV9URF6</accession>
<comment type="similarity">
    <text evidence="2">Belongs to the GTP cyclohydrolase I family.</text>
</comment>
<evidence type="ECO:0000256" key="10">
    <source>
        <dbReference type="ARBA" id="ARBA00030854"/>
    </source>
</evidence>
<keyword evidence="15" id="KW-1185">Reference proteome</keyword>
<keyword evidence="7" id="KW-0378">Hydrolase</keyword>
<dbReference type="NCBIfam" id="TIGR00063">
    <property type="entry name" value="folE"/>
    <property type="match status" value="1"/>
</dbReference>
<evidence type="ECO:0000256" key="3">
    <source>
        <dbReference type="ARBA" id="ARBA00012715"/>
    </source>
</evidence>